<evidence type="ECO:0000256" key="2">
    <source>
        <dbReference type="ARBA" id="ARBA00022692"/>
    </source>
</evidence>
<dbReference type="WBParaSite" id="SRAE_2000425500.1">
    <property type="protein sequence ID" value="SRAE_2000425500.1"/>
    <property type="gene ID" value="WBGene00264484"/>
</dbReference>
<feature type="domain" description="G-protein coupled receptors family 1 profile" evidence="7">
    <location>
        <begin position="49"/>
        <end position="393"/>
    </location>
</feature>
<dbReference type="GeneID" id="36381977"/>
<dbReference type="PROSITE" id="PS50262">
    <property type="entry name" value="G_PROTEIN_RECEP_F1_2"/>
    <property type="match status" value="1"/>
</dbReference>
<sequence>MDKHQSCSTVIIELPTESIVYDILKTVSDYYKPIHAYLSIFICVIGAACNFCNIVVLTRRSMRTPVNMVLTAMAFCDTVVLFSNLIFTYHYTFDAYDSCHPRDWSYGWAIFLVSHAHLSLVGHSSSVWLSVMLALIRYITLRSRGKLSGTQVTLKHSYLAIGAVIIFVTTMNIPNFLTYKIIEQPLSASCTIKDERFQNASAYLTGISELAVSNSCMVFRITFWMSGIIFKVIPCLILTLLVWLLTRILNEVQKNRLKLFKGSSKYSPPSSESLTKHDNNLFISPNCPSKLSTSSHNEYPLMEREKSLPSSPMPKMSSGKKISKGGKHAKTDRTTRMLLTIVCVFLITEIPQGVMAVLTGIFSDEFRIHIYNSFGDFLDLMALCNACTTFIIYCTMSSQFRTEFQKVFMPEKLNNACKIPWNKRSRRESVPFTENKYKNIFKKHSKSVDKCENNDVLANTNLLPPSIVIDNDGEVSTPNDFTLKSITPRQYHCEGSTARYSLNSPSNNDGDENSKCSQSLLLEKGDNIKKKKEHK</sequence>
<feature type="transmembrane region" description="Helical" evidence="6">
    <location>
        <begin position="377"/>
        <end position="396"/>
    </location>
</feature>
<organism evidence="8">
    <name type="scientific">Strongyloides ratti</name>
    <name type="common">Parasitic roundworm</name>
    <dbReference type="NCBI Taxonomy" id="34506"/>
    <lineage>
        <taxon>Eukaryota</taxon>
        <taxon>Metazoa</taxon>
        <taxon>Ecdysozoa</taxon>
        <taxon>Nematoda</taxon>
        <taxon>Chromadorea</taxon>
        <taxon>Rhabditida</taxon>
        <taxon>Tylenchina</taxon>
        <taxon>Panagrolaimomorpha</taxon>
        <taxon>Strongyloidoidea</taxon>
        <taxon>Strongyloididae</taxon>
        <taxon>Strongyloides</taxon>
    </lineage>
</organism>
<evidence type="ECO:0000313" key="8">
    <source>
        <dbReference type="EMBL" id="CEF69607.1"/>
    </source>
</evidence>
<dbReference type="EMBL" id="LN609529">
    <property type="protein sequence ID" value="CEF69607.1"/>
    <property type="molecule type" value="Genomic_DNA"/>
</dbReference>
<evidence type="ECO:0000313" key="10">
    <source>
        <dbReference type="WBParaSite" id="SRAE_2000425500.1"/>
    </source>
</evidence>
<keyword evidence="4 6" id="KW-0472">Membrane</keyword>
<dbReference type="STRING" id="34506.A0A090LIG6"/>
<evidence type="ECO:0000256" key="4">
    <source>
        <dbReference type="ARBA" id="ARBA00023136"/>
    </source>
</evidence>
<dbReference type="InterPro" id="IPR017452">
    <property type="entry name" value="GPCR_Rhodpsn_7TM"/>
</dbReference>
<feature type="region of interest" description="Disordered" evidence="5">
    <location>
        <begin position="499"/>
        <end position="535"/>
    </location>
</feature>
<evidence type="ECO:0000256" key="1">
    <source>
        <dbReference type="ARBA" id="ARBA00004370"/>
    </source>
</evidence>
<feature type="transmembrane region" description="Helical" evidence="6">
    <location>
        <begin position="69"/>
        <end position="89"/>
    </location>
</feature>
<name>A0A090LIG6_STRRB</name>
<dbReference type="GO" id="GO:0008188">
    <property type="term" value="F:neuropeptide receptor activity"/>
    <property type="evidence" value="ECO:0007669"/>
    <property type="project" value="EnsemblMetazoa"/>
</dbReference>
<evidence type="ECO:0000256" key="3">
    <source>
        <dbReference type="ARBA" id="ARBA00022989"/>
    </source>
</evidence>
<dbReference type="InterPro" id="IPR019427">
    <property type="entry name" value="7TM_GPCR_serpentine_rcpt_Srw"/>
</dbReference>
<proteinExistence type="predicted"/>
<dbReference type="PANTHER" id="PTHR46273">
    <property type="entry name" value="MYOSUPPRESSIN RECEPTOR 1, ISOFORM B-RELATED"/>
    <property type="match status" value="1"/>
</dbReference>
<evidence type="ECO:0000313" key="11">
    <source>
        <dbReference type="WormBase" id="SRAE_2000425500"/>
    </source>
</evidence>
<feature type="transmembrane region" description="Helical" evidence="6">
    <location>
        <begin position="337"/>
        <end position="362"/>
    </location>
</feature>
<dbReference type="GO" id="GO:1900034">
    <property type="term" value="P:regulation of cellular response to heat"/>
    <property type="evidence" value="ECO:0007669"/>
    <property type="project" value="EnsemblMetazoa"/>
</dbReference>
<protein>
    <submittedName>
        <fullName evidence="8">G protein-coupled receptor, rhodopsin-like family and GPCR, rhodopsin-like, 7TM domain and 7TM GPCR, serpentine receptor class w (Srw) family-containing protein</fullName>
    </submittedName>
</protein>
<dbReference type="PRINTS" id="PR00237">
    <property type="entry name" value="GPCRRHODOPSN"/>
</dbReference>
<feature type="transmembrane region" description="Helical" evidence="6">
    <location>
        <begin position="109"/>
        <end position="136"/>
    </location>
</feature>
<feature type="region of interest" description="Disordered" evidence="5">
    <location>
        <begin position="303"/>
        <end position="327"/>
    </location>
</feature>
<evidence type="ECO:0000256" key="6">
    <source>
        <dbReference type="SAM" id="Phobius"/>
    </source>
</evidence>
<feature type="transmembrane region" description="Helical" evidence="6">
    <location>
        <begin position="34"/>
        <end position="57"/>
    </location>
</feature>
<evidence type="ECO:0000256" key="5">
    <source>
        <dbReference type="SAM" id="MobiDB-lite"/>
    </source>
</evidence>
<dbReference type="RefSeq" id="XP_024508806.1">
    <property type="nucleotide sequence ID" value="XM_024643102.1"/>
</dbReference>
<feature type="transmembrane region" description="Helical" evidence="6">
    <location>
        <begin position="223"/>
        <end position="246"/>
    </location>
</feature>
<keyword evidence="3 6" id="KW-1133">Transmembrane helix</keyword>
<dbReference type="GO" id="GO:0032809">
    <property type="term" value="C:neuronal cell body membrane"/>
    <property type="evidence" value="ECO:0007669"/>
    <property type="project" value="EnsemblMetazoa"/>
</dbReference>
<keyword evidence="9" id="KW-1185">Reference proteome</keyword>
<evidence type="ECO:0000313" key="9">
    <source>
        <dbReference type="Proteomes" id="UP000035682"/>
    </source>
</evidence>
<dbReference type="CTD" id="36381977"/>
<dbReference type="PANTHER" id="PTHR46273:SF14">
    <property type="entry name" value="G-PROTEIN COUPLED RECEPTOR DMSR-1"/>
    <property type="match status" value="1"/>
</dbReference>
<dbReference type="InterPro" id="IPR053219">
    <property type="entry name" value="GPCR_Dmsr-1"/>
</dbReference>
<reference evidence="8 9" key="1">
    <citation type="submission" date="2014-09" db="EMBL/GenBank/DDBJ databases">
        <authorList>
            <person name="Martin A.A."/>
        </authorList>
    </citation>
    <scope>NUCLEOTIDE SEQUENCE</scope>
    <source>
        <strain evidence="9">ED321</strain>
        <strain evidence="8">ED321 Heterogonic</strain>
    </source>
</reference>
<dbReference type="Gene3D" id="1.20.1070.10">
    <property type="entry name" value="Rhodopsin 7-helix transmembrane proteins"/>
    <property type="match status" value="1"/>
</dbReference>
<dbReference type="CDD" id="cd14978">
    <property type="entry name" value="7tmA_FMRFamide_R-like"/>
    <property type="match status" value="1"/>
</dbReference>
<feature type="transmembrane region" description="Helical" evidence="6">
    <location>
        <begin position="157"/>
        <end position="177"/>
    </location>
</feature>
<comment type="subcellular location">
    <subcellularLocation>
        <location evidence="1">Membrane</location>
    </subcellularLocation>
</comment>
<dbReference type="OMA" id="KLSYGWA"/>
<accession>A0A090LIG6</accession>
<evidence type="ECO:0000259" key="7">
    <source>
        <dbReference type="PROSITE" id="PS50262"/>
    </source>
</evidence>
<dbReference type="WormBase" id="SRAE_2000425500">
    <property type="protein sequence ID" value="SRP01985"/>
    <property type="gene ID" value="WBGene00264484"/>
</dbReference>
<dbReference type="Pfam" id="PF10324">
    <property type="entry name" value="7TM_GPCR_Srw"/>
    <property type="match status" value="2"/>
</dbReference>
<keyword evidence="8" id="KW-0675">Receptor</keyword>
<keyword evidence="2 6" id="KW-0812">Transmembrane</keyword>
<feature type="compositionally biased region" description="Low complexity" evidence="5">
    <location>
        <begin position="308"/>
        <end position="320"/>
    </location>
</feature>
<dbReference type="InterPro" id="IPR000276">
    <property type="entry name" value="GPCR_Rhodpsn"/>
</dbReference>
<dbReference type="SMART" id="SM01381">
    <property type="entry name" value="7TM_GPCR_Srsx"/>
    <property type="match status" value="1"/>
</dbReference>
<dbReference type="Proteomes" id="UP000035682">
    <property type="component" value="Unplaced"/>
</dbReference>
<feature type="compositionally biased region" description="Polar residues" evidence="5">
    <location>
        <begin position="499"/>
        <end position="508"/>
    </location>
</feature>
<gene>
    <name evidence="8 10 11" type="ORF">SRAE_2000425500</name>
</gene>
<dbReference type="OrthoDB" id="5864054at2759"/>
<reference evidence="10" key="2">
    <citation type="submission" date="2020-12" db="UniProtKB">
        <authorList>
            <consortium name="WormBaseParasite"/>
        </authorList>
    </citation>
    <scope>IDENTIFICATION</scope>
</reference>
<dbReference type="AlphaFoldDB" id="A0A090LIG6"/>
<dbReference type="SUPFAM" id="SSF81321">
    <property type="entry name" value="Family A G protein-coupled receptor-like"/>
    <property type="match status" value="1"/>
</dbReference>
<dbReference type="GO" id="GO:0045187">
    <property type="term" value="P:regulation of circadian sleep/wake cycle, sleep"/>
    <property type="evidence" value="ECO:0007669"/>
    <property type="project" value="EnsemblMetazoa"/>
</dbReference>